<dbReference type="Pfam" id="PF07508">
    <property type="entry name" value="Recombinase"/>
    <property type="match status" value="1"/>
</dbReference>
<dbReference type="Pfam" id="PF00239">
    <property type="entry name" value="Resolvase"/>
    <property type="match status" value="1"/>
</dbReference>
<dbReference type="InterPro" id="IPR036162">
    <property type="entry name" value="Resolvase-like_N_sf"/>
</dbReference>
<proteinExistence type="predicted"/>
<accession>A0ABU0JFQ6</accession>
<keyword evidence="1" id="KW-0238">DNA-binding</keyword>
<evidence type="ECO:0000313" key="5">
    <source>
        <dbReference type="Proteomes" id="UP001242480"/>
    </source>
</evidence>
<feature type="domain" description="Resolvase/invertase-type recombinase catalytic" evidence="3">
    <location>
        <begin position="4"/>
        <end position="146"/>
    </location>
</feature>
<evidence type="ECO:0000256" key="1">
    <source>
        <dbReference type="ARBA" id="ARBA00023125"/>
    </source>
</evidence>
<dbReference type="InterPro" id="IPR050639">
    <property type="entry name" value="SSR_resolvase"/>
</dbReference>
<name>A0ABU0JFQ6_9HYPH</name>
<evidence type="ECO:0000256" key="2">
    <source>
        <dbReference type="ARBA" id="ARBA00023172"/>
    </source>
</evidence>
<comment type="caution">
    <text evidence="4">The sequence shown here is derived from an EMBL/GenBank/DDBJ whole genome shotgun (WGS) entry which is preliminary data.</text>
</comment>
<dbReference type="SMART" id="SM00857">
    <property type="entry name" value="Resolvase"/>
    <property type="match status" value="1"/>
</dbReference>
<dbReference type="SUPFAM" id="SSF53041">
    <property type="entry name" value="Resolvase-like"/>
    <property type="match status" value="1"/>
</dbReference>
<dbReference type="Gene3D" id="3.40.50.1390">
    <property type="entry name" value="Resolvase, N-terminal catalytic domain"/>
    <property type="match status" value="1"/>
</dbReference>
<dbReference type="InterPro" id="IPR011109">
    <property type="entry name" value="DNA_bind_recombinase_dom"/>
</dbReference>
<dbReference type="PANTHER" id="PTHR30461:SF2">
    <property type="entry name" value="SERINE RECOMBINASE PINE-RELATED"/>
    <property type="match status" value="1"/>
</dbReference>
<dbReference type="RefSeq" id="WP_307280981.1">
    <property type="nucleotide sequence ID" value="NZ_JAUSVX010000015.1"/>
</dbReference>
<gene>
    <name evidence="4" type="ORF">QO011_006161</name>
</gene>
<protein>
    <submittedName>
        <fullName evidence="4">DNA invertase Pin-like site-specific DNA recombinase</fullName>
    </submittedName>
</protein>
<organism evidence="4 5">
    <name type="scientific">Labrys wisconsinensis</name>
    <dbReference type="NCBI Taxonomy" id="425677"/>
    <lineage>
        <taxon>Bacteria</taxon>
        <taxon>Pseudomonadati</taxon>
        <taxon>Pseudomonadota</taxon>
        <taxon>Alphaproteobacteria</taxon>
        <taxon>Hyphomicrobiales</taxon>
        <taxon>Xanthobacteraceae</taxon>
        <taxon>Labrys</taxon>
    </lineage>
</organism>
<dbReference type="PANTHER" id="PTHR30461">
    <property type="entry name" value="DNA-INVERTASE FROM LAMBDOID PROPHAGE"/>
    <property type="match status" value="1"/>
</dbReference>
<dbReference type="InterPro" id="IPR006119">
    <property type="entry name" value="Resolv_N"/>
</dbReference>
<reference evidence="4 5" key="1">
    <citation type="submission" date="2023-07" db="EMBL/GenBank/DDBJ databases">
        <title>Genomic Encyclopedia of Type Strains, Phase IV (KMG-IV): sequencing the most valuable type-strain genomes for metagenomic binning, comparative biology and taxonomic classification.</title>
        <authorList>
            <person name="Goeker M."/>
        </authorList>
    </citation>
    <scope>NUCLEOTIDE SEQUENCE [LARGE SCALE GENOMIC DNA]</scope>
    <source>
        <strain evidence="4 5">DSM 19619</strain>
    </source>
</reference>
<sequence length="228" mass="24452">MRTAIAYIRVPAAGQKRPGLDIEAQRRTLRSFAEAEGIRIIGEHIEVDAGRGGEAIEHRPHLAAAMASARVARCPILVSRLDRLSGDVAVISGLMAQEIPFVIAEAGVEALPFMMRLYDELPPKARTLISERTKAALAAPRLDGRRPGNPRLVETAAVLGRAAVKANADAFAASLVPVIETIQASGITSYDAIAAALNARGIHTRRQGKWHAATVRNLLLRKVNLAAR</sequence>
<keyword evidence="5" id="KW-1185">Reference proteome</keyword>
<dbReference type="Proteomes" id="UP001242480">
    <property type="component" value="Unassembled WGS sequence"/>
</dbReference>
<evidence type="ECO:0000313" key="4">
    <source>
        <dbReference type="EMBL" id="MDQ0473127.1"/>
    </source>
</evidence>
<dbReference type="EMBL" id="JAUSVX010000015">
    <property type="protein sequence ID" value="MDQ0473127.1"/>
    <property type="molecule type" value="Genomic_DNA"/>
</dbReference>
<keyword evidence="2" id="KW-0233">DNA recombination</keyword>
<evidence type="ECO:0000259" key="3">
    <source>
        <dbReference type="SMART" id="SM00857"/>
    </source>
</evidence>